<protein>
    <submittedName>
        <fullName evidence="1">Uncharacterized protein</fullName>
    </submittedName>
</protein>
<name>A0A1E3XF38_9BACT</name>
<gene>
    <name evidence="1" type="ORF">SCARUB_00619</name>
</gene>
<accession>A0A1E3XF38</accession>
<dbReference type="Gene3D" id="3.10.590.10">
    <property type="entry name" value="ph1033 like domains"/>
    <property type="match status" value="1"/>
</dbReference>
<evidence type="ECO:0000313" key="1">
    <source>
        <dbReference type="EMBL" id="ODS34245.1"/>
    </source>
</evidence>
<dbReference type="Proteomes" id="UP000094056">
    <property type="component" value="Unassembled WGS sequence"/>
</dbReference>
<dbReference type="Gene3D" id="3.40.1350.10">
    <property type="match status" value="1"/>
</dbReference>
<sequence length="487" mass="57594">MGAFICQISERDWSKARELGIYGNRINKPNSSQELRNRDRLSVIRDIIGVKEGDLLFFHVIRSGQQSTIHGVYKARSKAFFDETKIWDDQYDVFPHRVLFEPHVYFKDLCLVDSSINVSEFYVKIEQRKIWSQATLENERNIERRAVRKISKEDANEIIKLLLRDFSKNGKSSYRLNLIEKPKGAADLKTKIDSIGTIENAIKAFLMYELREETKITKDIFGKVDDFINEVFVAQTTRKLFDTLVISEKEEGKSYFIVEAKTDRFQSNDLTQLLSYIDLFRQREIFRLNRDNIIGCILSKRINSEVMEFVSLYNKLDIFDKILMIMYEPSNSGKDAIFKLQKDFCQTSAGELEKPKKLNSKIRYADITEREVLSLPIFTTLPNVRIDIVDKDENQKTYILQKKWTIESNTYEKYGYDFLQFFKDRLNWTQFKKFMLDLRKYVEQTEGKDYMEANPLIIASDIDNEVLQFVIFYNKYHKRKAIKLFLF</sequence>
<comment type="caution">
    <text evidence="1">The sequence shown here is derived from an EMBL/GenBank/DDBJ whole genome shotgun (WGS) entry which is preliminary data.</text>
</comment>
<dbReference type="InterPro" id="IPR011856">
    <property type="entry name" value="tRNA_endonuc-like_dom_sf"/>
</dbReference>
<dbReference type="EMBL" id="MAYW01000010">
    <property type="protein sequence ID" value="ODS34245.1"/>
    <property type="molecule type" value="Genomic_DNA"/>
</dbReference>
<dbReference type="InterPro" id="IPR015947">
    <property type="entry name" value="PUA-like_sf"/>
</dbReference>
<dbReference type="AlphaFoldDB" id="A0A1E3XF38"/>
<evidence type="ECO:0000313" key="2">
    <source>
        <dbReference type="Proteomes" id="UP000094056"/>
    </source>
</evidence>
<organism evidence="1 2">
    <name type="scientific">Candidatus Scalindua rubra</name>
    <dbReference type="NCBI Taxonomy" id="1872076"/>
    <lineage>
        <taxon>Bacteria</taxon>
        <taxon>Pseudomonadati</taxon>
        <taxon>Planctomycetota</taxon>
        <taxon>Candidatus Brocadiia</taxon>
        <taxon>Candidatus Brocadiales</taxon>
        <taxon>Candidatus Scalinduaceae</taxon>
        <taxon>Candidatus Scalindua</taxon>
    </lineage>
</organism>
<proteinExistence type="predicted"/>
<dbReference type="GO" id="GO:0003676">
    <property type="term" value="F:nucleic acid binding"/>
    <property type="evidence" value="ECO:0007669"/>
    <property type="project" value="InterPro"/>
</dbReference>
<dbReference type="SUPFAM" id="SSF88697">
    <property type="entry name" value="PUA domain-like"/>
    <property type="match status" value="1"/>
</dbReference>
<reference evidence="1 2" key="1">
    <citation type="submission" date="2016-07" db="EMBL/GenBank/DDBJ databases">
        <title>Draft genome of Scalindua rubra, obtained from a brine-seawater interface in the Red Sea, sheds light on salt adaptation in anammox bacteria.</title>
        <authorList>
            <person name="Speth D.R."/>
            <person name="Lagkouvardos I."/>
            <person name="Wang Y."/>
            <person name="Qian P.-Y."/>
            <person name="Dutilh B.E."/>
            <person name="Jetten M.S."/>
        </authorList>
    </citation>
    <scope>NUCLEOTIDE SEQUENCE [LARGE SCALE GENOMIC DNA]</scope>
    <source>
        <strain evidence="1">BSI-1</strain>
    </source>
</reference>